<dbReference type="RefSeq" id="WP_128622314.1">
    <property type="nucleotide sequence ID" value="NZ_JAAVJF010000004.1"/>
</dbReference>
<protein>
    <submittedName>
        <fullName evidence="10">Iron ABC transporter permease</fullName>
    </submittedName>
</protein>
<evidence type="ECO:0000313" key="10">
    <source>
        <dbReference type="EMBL" id="NYR16006.1"/>
    </source>
</evidence>
<keyword evidence="5 8" id="KW-0812">Transmembrane</keyword>
<feature type="transmembrane region" description="Helical" evidence="8">
    <location>
        <begin position="111"/>
        <end position="132"/>
    </location>
</feature>
<evidence type="ECO:0000256" key="3">
    <source>
        <dbReference type="ARBA" id="ARBA00022475"/>
    </source>
</evidence>
<keyword evidence="6 8" id="KW-1133">Transmembrane helix</keyword>
<dbReference type="InterPro" id="IPR035906">
    <property type="entry name" value="MetI-like_sf"/>
</dbReference>
<feature type="domain" description="ABC transmembrane type-1" evidence="9">
    <location>
        <begin position="289"/>
        <end position="476"/>
    </location>
</feature>
<dbReference type="PANTHER" id="PTHR43357">
    <property type="entry name" value="INNER MEMBRANE ABC TRANSPORTER PERMEASE PROTEIN YDCV"/>
    <property type="match status" value="1"/>
</dbReference>
<comment type="caution">
    <text evidence="10">The sequence shown here is derived from an EMBL/GenBank/DDBJ whole genome shotgun (WGS) entry which is preliminary data.</text>
</comment>
<feature type="transmembrane region" description="Helical" evidence="8">
    <location>
        <begin position="350"/>
        <end position="370"/>
    </location>
</feature>
<proteinExistence type="predicted"/>
<dbReference type="PROSITE" id="PS50928">
    <property type="entry name" value="ABC_TM1"/>
    <property type="match status" value="2"/>
</dbReference>
<dbReference type="SUPFAM" id="SSF161098">
    <property type="entry name" value="MetI-like"/>
    <property type="match status" value="2"/>
</dbReference>
<dbReference type="GO" id="GO:0005886">
    <property type="term" value="C:plasma membrane"/>
    <property type="evidence" value="ECO:0007669"/>
    <property type="project" value="UniProtKB-SubCell"/>
</dbReference>
<organism evidence="10 11">
    <name type="scientific">Pyrobaculum arsenaticum</name>
    <dbReference type="NCBI Taxonomy" id="121277"/>
    <lineage>
        <taxon>Archaea</taxon>
        <taxon>Thermoproteota</taxon>
        <taxon>Thermoprotei</taxon>
        <taxon>Thermoproteales</taxon>
        <taxon>Thermoproteaceae</taxon>
        <taxon>Pyrobaculum</taxon>
    </lineage>
</organism>
<dbReference type="PANTHER" id="PTHR43357:SF4">
    <property type="entry name" value="INNER MEMBRANE ABC TRANSPORTER PERMEASE PROTEIN YDCV"/>
    <property type="match status" value="1"/>
</dbReference>
<dbReference type="EMBL" id="JAAVJF010000004">
    <property type="protein sequence ID" value="NYR16006.1"/>
    <property type="molecule type" value="Genomic_DNA"/>
</dbReference>
<feature type="transmembrane region" description="Helical" evidence="8">
    <location>
        <begin position="251"/>
        <end position="273"/>
    </location>
</feature>
<keyword evidence="2" id="KW-0813">Transport</keyword>
<evidence type="ECO:0000256" key="4">
    <source>
        <dbReference type="ARBA" id="ARBA00022519"/>
    </source>
</evidence>
<evidence type="ECO:0000256" key="1">
    <source>
        <dbReference type="ARBA" id="ARBA00004429"/>
    </source>
</evidence>
<keyword evidence="7 8" id="KW-0472">Membrane</keyword>
<keyword evidence="4" id="KW-0997">Cell inner membrane</keyword>
<keyword evidence="11" id="KW-1185">Reference proteome</keyword>
<dbReference type="Proteomes" id="UP000554766">
    <property type="component" value="Unassembled WGS sequence"/>
</dbReference>
<dbReference type="Gene3D" id="1.10.3720.10">
    <property type="entry name" value="MetI-like"/>
    <property type="match status" value="2"/>
</dbReference>
<dbReference type="AlphaFoldDB" id="A0A7L4PEC7"/>
<evidence type="ECO:0000256" key="6">
    <source>
        <dbReference type="ARBA" id="ARBA00022989"/>
    </source>
</evidence>
<sequence length="483" mass="52322">MEAEVAEGGRFRLTVYQAPALLYLFVFGAPYLFLLSRYGFSSGLDEYTLRVLWFTLWQAALSALLSLVGGFALLPAYLKTPWVKPLALIPFFAPALSTVDALIRLHGDVMYSPWGIIIAHGVYYAPYVALLLESNMLSMPADLTEALDLYVRRLRTRLKIVLWELRPSILYSLYTVFVFSFLSFTTPLLLGGRYPTLELLIYIYATSYASTALASALVALNLVATLALAAPLFRMRSPPPADPAARPPKMGLLPTAVGLAATGYYAVAAFYIFSPLLAPRGVAEVWPYVLNSILVAVVAATGSLVLVLLFLMADGAGSRLPGVAYAVALSLSKSVFALGFFYLAQPLYGTLLILAAAHMLVISPLAFSLAKPAWDKIRQDVRESCTLYLGPAKCVIRIVAELLGPTIVQAWLIALASSLSETTLALMLTTGASTTLSAMTAHLLTSRGPELVETGHFYSSLLALLVLVTVALSRLVKTRPFSF</sequence>
<accession>A0A7L4PEC7</accession>
<evidence type="ECO:0000256" key="5">
    <source>
        <dbReference type="ARBA" id="ARBA00022692"/>
    </source>
</evidence>
<feature type="transmembrane region" description="Helical" evidence="8">
    <location>
        <begin position="202"/>
        <end position="230"/>
    </location>
</feature>
<feature type="transmembrane region" description="Helical" evidence="8">
    <location>
        <begin position="52"/>
        <end position="74"/>
    </location>
</feature>
<feature type="transmembrane region" description="Helical" evidence="8">
    <location>
        <begin position="285"/>
        <end position="311"/>
    </location>
</feature>
<feature type="transmembrane region" description="Helical" evidence="8">
    <location>
        <begin position="169"/>
        <end position="190"/>
    </location>
</feature>
<evidence type="ECO:0000256" key="7">
    <source>
        <dbReference type="ARBA" id="ARBA00023136"/>
    </source>
</evidence>
<evidence type="ECO:0000313" key="11">
    <source>
        <dbReference type="Proteomes" id="UP000554766"/>
    </source>
</evidence>
<dbReference type="InterPro" id="IPR000515">
    <property type="entry name" value="MetI-like"/>
</dbReference>
<evidence type="ECO:0000256" key="8">
    <source>
        <dbReference type="SAM" id="Phobius"/>
    </source>
</evidence>
<feature type="transmembrane region" description="Helical" evidence="8">
    <location>
        <begin position="86"/>
        <end position="105"/>
    </location>
</feature>
<keyword evidence="3" id="KW-1003">Cell membrane</keyword>
<evidence type="ECO:0000259" key="9">
    <source>
        <dbReference type="PROSITE" id="PS50928"/>
    </source>
</evidence>
<gene>
    <name evidence="10" type="ORF">HC235_08710</name>
</gene>
<reference evidence="10 11" key="1">
    <citation type="journal article" date="2020" name="Nat. Commun.">
        <title>The structures of two archaeal type IV pili illuminate evolutionary relationships.</title>
        <authorList>
            <person name="Wang F."/>
            <person name="Baquero D.P."/>
            <person name="Su Z."/>
            <person name="Beltran L.C."/>
            <person name="Prangishvili D."/>
            <person name="Krupovic M."/>
            <person name="Egelman E.H."/>
        </authorList>
    </citation>
    <scope>NUCLEOTIDE SEQUENCE [LARGE SCALE GENOMIC DNA]</scope>
    <source>
        <strain evidence="10 11">2GA</strain>
    </source>
</reference>
<dbReference type="GO" id="GO:0055085">
    <property type="term" value="P:transmembrane transport"/>
    <property type="evidence" value="ECO:0007669"/>
    <property type="project" value="InterPro"/>
</dbReference>
<feature type="transmembrane region" description="Helical" evidence="8">
    <location>
        <begin position="323"/>
        <end position="344"/>
    </location>
</feature>
<comment type="subcellular location">
    <subcellularLocation>
        <location evidence="1">Cell inner membrane</location>
        <topology evidence="1">Multi-pass membrane protein</topology>
    </subcellularLocation>
</comment>
<feature type="transmembrane region" description="Helical" evidence="8">
    <location>
        <begin position="457"/>
        <end position="476"/>
    </location>
</feature>
<feature type="transmembrane region" description="Helical" evidence="8">
    <location>
        <begin position="424"/>
        <end position="445"/>
    </location>
</feature>
<name>A0A7L4PEC7_9CREN</name>
<dbReference type="GeneID" id="5056234"/>
<feature type="domain" description="ABC transmembrane type-1" evidence="9">
    <location>
        <begin position="52"/>
        <end position="230"/>
    </location>
</feature>
<evidence type="ECO:0000256" key="2">
    <source>
        <dbReference type="ARBA" id="ARBA00022448"/>
    </source>
</evidence>
<feature type="transmembrane region" description="Helical" evidence="8">
    <location>
        <begin position="20"/>
        <end position="40"/>
    </location>
</feature>